<reference evidence="1 2" key="2">
    <citation type="journal article" date="2022" name="Arch. Microbiol.">
        <title>Rhodococcus pseudokoreensis sp. nov. isolated from the rhizosphere of young M26 apple rootstocks.</title>
        <authorList>
            <person name="Kampfer P."/>
            <person name="Glaeser S.P."/>
            <person name="Blom J."/>
            <person name="Wolf J."/>
            <person name="Benning S."/>
            <person name="Schloter M."/>
            <person name="Neumann-Schaal M."/>
        </authorList>
    </citation>
    <scope>NUCLEOTIDE SEQUENCE [LARGE SCALE GENOMIC DNA]</scope>
    <source>
        <strain evidence="1 2">R79</strain>
    </source>
</reference>
<evidence type="ECO:0000313" key="1">
    <source>
        <dbReference type="EMBL" id="QSE90808.1"/>
    </source>
</evidence>
<dbReference type="Proteomes" id="UP000662986">
    <property type="component" value="Chromosome"/>
</dbReference>
<organism evidence="1 2">
    <name type="scientific">Rhodococcus pseudokoreensis</name>
    <dbReference type="NCBI Taxonomy" id="2811421"/>
    <lineage>
        <taxon>Bacteria</taxon>
        <taxon>Bacillati</taxon>
        <taxon>Actinomycetota</taxon>
        <taxon>Actinomycetes</taxon>
        <taxon>Mycobacteriales</taxon>
        <taxon>Nocardiaceae</taxon>
        <taxon>Rhodococcus</taxon>
    </lineage>
</organism>
<evidence type="ECO:0000313" key="2">
    <source>
        <dbReference type="Proteomes" id="UP000662986"/>
    </source>
</evidence>
<keyword evidence="2" id="KW-1185">Reference proteome</keyword>
<dbReference type="EMBL" id="CP070619">
    <property type="protein sequence ID" value="QSE90808.1"/>
    <property type="molecule type" value="Genomic_DNA"/>
</dbReference>
<proteinExistence type="predicted"/>
<accession>A0A974W3T0</accession>
<protein>
    <submittedName>
        <fullName evidence="1">Uncharacterized protein</fullName>
    </submittedName>
</protein>
<reference evidence="1 2" key="1">
    <citation type="journal article" date="2021" name="Microbiol. Resour. Announc.">
        <title>Complete Genome Sequences of Two Rhodococcus sp. Strains with Large and Linear Chromosomes, Isolated from Apple Rhizosphere.</title>
        <authorList>
            <person name="Benning S."/>
            <person name="Brugnone N."/>
            <person name="Siani R."/>
            <person name="Kublik S."/>
            <person name="Schloter M."/>
            <person name="Rad V."/>
        </authorList>
    </citation>
    <scope>NUCLEOTIDE SEQUENCE [LARGE SCALE GENOMIC DNA]</scope>
    <source>
        <strain evidence="1 2">R79</strain>
    </source>
</reference>
<name>A0A974W3T0_9NOCA</name>
<gene>
    <name evidence="1" type="ORF">JWS13_20340</name>
</gene>
<sequence>MVAYRRCVERGIDPPAFIEEWMAQENPFLNDDRPWARASVIISGERVPAGTSNGCSMRDRQIRM</sequence>